<evidence type="ECO:0000313" key="2">
    <source>
        <dbReference type="EMBL" id="CAA9544058.1"/>
    </source>
</evidence>
<feature type="compositionally biased region" description="Basic and acidic residues" evidence="1">
    <location>
        <begin position="52"/>
        <end position="68"/>
    </location>
</feature>
<feature type="region of interest" description="Disordered" evidence="1">
    <location>
        <begin position="1"/>
        <end position="75"/>
    </location>
</feature>
<feature type="compositionally biased region" description="Basic residues" evidence="1">
    <location>
        <begin position="20"/>
        <end position="36"/>
    </location>
</feature>
<feature type="non-terminal residue" evidence="2">
    <location>
        <position position="75"/>
    </location>
</feature>
<feature type="non-terminal residue" evidence="2">
    <location>
        <position position="1"/>
    </location>
</feature>
<reference evidence="2" key="1">
    <citation type="submission" date="2020-02" db="EMBL/GenBank/DDBJ databases">
        <authorList>
            <person name="Meier V. D."/>
        </authorList>
    </citation>
    <scope>NUCLEOTIDE SEQUENCE</scope>
    <source>
        <strain evidence="2">AVDCRST_MAG19</strain>
    </source>
</reference>
<sequence>GRATGRADARRFAPRGHQGVGRRRPRDGRRRRRRGQCQRGHQPQPQPQHQPQHAEDERQRDGHRDHVPRIALPRL</sequence>
<organism evidence="2">
    <name type="scientific">uncultured Thermomicrobiales bacterium</name>
    <dbReference type="NCBI Taxonomy" id="1645740"/>
    <lineage>
        <taxon>Bacteria</taxon>
        <taxon>Pseudomonadati</taxon>
        <taxon>Thermomicrobiota</taxon>
        <taxon>Thermomicrobia</taxon>
        <taxon>Thermomicrobiales</taxon>
        <taxon>environmental samples</taxon>
    </lineage>
</organism>
<name>A0A6J4U8U2_9BACT</name>
<feature type="compositionally biased region" description="Low complexity" evidence="1">
    <location>
        <begin position="37"/>
        <end position="51"/>
    </location>
</feature>
<gene>
    <name evidence="2" type="ORF">AVDCRST_MAG19-149</name>
</gene>
<proteinExistence type="predicted"/>
<feature type="compositionally biased region" description="Basic and acidic residues" evidence="1">
    <location>
        <begin position="1"/>
        <end position="11"/>
    </location>
</feature>
<dbReference type="AlphaFoldDB" id="A0A6J4U8U2"/>
<accession>A0A6J4U8U2</accession>
<evidence type="ECO:0000256" key="1">
    <source>
        <dbReference type="SAM" id="MobiDB-lite"/>
    </source>
</evidence>
<dbReference type="EMBL" id="CADCWL010000008">
    <property type="protein sequence ID" value="CAA9544058.1"/>
    <property type="molecule type" value="Genomic_DNA"/>
</dbReference>
<protein>
    <submittedName>
        <fullName evidence="2">Uncharacterized protein</fullName>
    </submittedName>
</protein>